<comment type="caution">
    <text evidence="3">The sequence shown here is derived from an EMBL/GenBank/DDBJ whole genome shotgun (WGS) entry which is preliminary data.</text>
</comment>
<evidence type="ECO:0000313" key="2">
    <source>
        <dbReference type="EMBL" id="KAI8033114.1"/>
    </source>
</evidence>
<evidence type="ECO:0000313" key="3">
    <source>
        <dbReference type="EMBL" id="KAI8033797.1"/>
    </source>
</evidence>
<dbReference type="AlphaFoldDB" id="A0A9Q0BII1"/>
<name>A0A9Q0BII1_9MUSC</name>
<evidence type="ECO:0000313" key="4">
    <source>
        <dbReference type="Proteomes" id="UP001059596"/>
    </source>
</evidence>
<accession>A0A9Q0BII1</accession>
<sequence length="77" mass="7920">MHADPKGAVAEGAGPAGYDKDSWEQEALIQDVVEASVLATSKQPKPVAAVDPVKSARGKPVVEHSAVLPSESRGAET</sequence>
<evidence type="ECO:0000256" key="1">
    <source>
        <dbReference type="SAM" id="MobiDB-lite"/>
    </source>
</evidence>
<reference evidence="3" key="1">
    <citation type="journal article" date="2023" name="Genome Biol. Evol.">
        <title>Long-read-based Genome Assembly of Drosophila gunungcola Reveals Fewer Chemosensory Genes in Flower-breeding Species.</title>
        <authorList>
            <person name="Negi A."/>
            <person name="Liao B.Y."/>
            <person name="Yeh S.D."/>
        </authorList>
    </citation>
    <scope>NUCLEOTIDE SEQUENCE</scope>
    <source>
        <strain evidence="3">Sukarami</strain>
    </source>
</reference>
<feature type="region of interest" description="Disordered" evidence="1">
    <location>
        <begin position="42"/>
        <end position="77"/>
    </location>
</feature>
<gene>
    <name evidence="3" type="ORF">M5D96_013439</name>
    <name evidence="2" type="ORF">M5D96_014127</name>
</gene>
<dbReference type="Proteomes" id="UP001059596">
    <property type="component" value="Unassembled WGS sequence"/>
</dbReference>
<keyword evidence="4" id="KW-1185">Reference proteome</keyword>
<proteinExistence type="predicted"/>
<dbReference type="EMBL" id="JAMKOV010000189">
    <property type="protein sequence ID" value="KAI8033114.1"/>
    <property type="molecule type" value="Genomic_DNA"/>
</dbReference>
<organism evidence="3 4">
    <name type="scientific">Drosophila gunungcola</name>
    <name type="common">fruit fly</name>
    <dbReference type="NCBI Taxonomy" id="103775"/>
    <lineage>
        <taxon>Eukaryota</taxon>
        <taxon>Metazoa</taxon>
        <taxon>Ecdysozoa</taxon>
        <taxon>Arthropoda</taxon>
        <taxon>Hexapoda</taxon>
        <taxon>Insecta</taxon>
        <taxon>Pterygota</taxon>
        <taxon>Neoptera</taxon>
        <taxon>Endopterygota</taxon>
        <taxon>Diptera</taxon>
        <taxon>Brachycera</taxon>
        <taxon>Muscomorpha</taxon>
        <taxon>Ephydroidea</taxon>
        <taxon>Drosophilidae</taxon>
        <taxon>Drosophila</taxon>
        <taxon>Sophophora</taxon>
    </lineage>
</organism>
<protein>
    <submittedName>
        <fullName evidence="3">Uncharacterized protein</fullName>
    </submittedName>
</protein>
<feature type="region of interest" description="Disordered" evidence="1">
    <location>
        <begin position="1"/>
        <end position="22"/>
    </location>
</feature>
<dbReference type="EMBL" id="JAMKOV010000100">
    <property type="protein sequence ID" value="KAI8033797.1"/>
    <property type="molecule type" value="Genomic_DNA"/>
</dbReference>